<evidence type="ECO:0000313" key="3">
    <source>
        <dbReference type="Proteomes" id="UP000441797"/>
    </source>
</evidence>
<dbReference type="EMBL" id="NAPY01000047">
    <property type="protein sequence ID" value="MUL38754.1"/>
    <property type="molecule type" value="Genomic_DNA"/>
</dbReference>
<dbReference type="Gene3D" id="3.40.50.2000">
    <property type="entry name" value="Glycogen Phosphorylase B"/>
    <property type="match status" value="2"/>
</dbReference>
<dbReference type="AlphaFoldDB" id="A0A6N8G194"/>
<proteinExistence type="predicted"/>
<gene>
    <name evidence="2" type="ORF">BWI75_21115</name>
</gene>
<sequence>MRKPVLTIFYQFNPWHSTIGGVQTVVSNFIKYAPDEFEVRLVGTSNDPAQPNGKWQEAELAGRKLQFMPLFTLQNDNFRSLVPTTLKYTAALIGHCFASDFMHFHRLEPSLATLHWSGDKTLFIHNDIQKQMQSQENANAILWRRFPQAYFQLESLLVKQFNQILSCNSESVKLYQQKYPTIADRVAFIKNTVDSQTFCPLSLEEQQEKRVALTQKLELPANTQFILFAGRLHPQKDPLLLVRAISALTDLNVHLLIAGDGELATDVRLEVERLGLSKRITMLGSVIQAELTKLHQATNVFVLSSAYEGLPLVVLEALACGTPVVTTNCGEISKLLPANCGVICEERTPVAVADALRQVLLHAENYPIEACVRATEPYSASTVVGAVYSDMWHRWKQQNLVSTVQKCSTNFT</sequence>
<accession>A0A6N8G194</accession>
<keyword evidence="3" id="KW-1185">Reference proteome</keyword>
<dbReference type="PANTHER" id="PTHR12526:SF637">
    <property type="entry name" value="GLYCOSYLTRANSFERASE EPSF-RELATED"/>
    <property type="match status" value="1"/>
</dbReference>
<dbReference type="Pfam" id="PF00534">
    <property type="entry name" value="Glycos_transf_1"/>
    <property type="match status" value="1"/>
</dbReference>
<dbReference type="GO" id="GO:0016757">
    <property type="term" value="F:glycosyltransferase activity"/>
    <property type="evidence" value="ECO:0007669"/>
    <property type="project" value="InterPro"/>
</dbReference>
<dbReference type="PANTHER" id="PTHR12526">
    <property type="entry name" value="GLYCOSYLTRANSFERASE"/>
    <property type="match status" value="1"/>
</dbReference>
<dbReference type="SUPFAM" id="SSF53756">
    <property type="entry name" value="UDP-Glycosyltransferase/glycogen phosphorylase"/>
    <property type="match status" value="1"/>
</dbReference>
<protein>
    <submittedName>
        <fullName evidence="2">Glycoside hydrolase</fullName>
    </submittedName>
</protein>
<dbReference type="OrthoDB" id="73743at2"/>
<dbReference type="GO" id="GO:0016787">
    <property type="term" value="F:hydrolase activity"/>
    <property type="evidence" value="ECO:0007669"/>
    <property type="project" value="UniProtKB-KW"/>
</dbReference>
<keyword evidence="2" id="KW-0378">Hydrolase</keyword>
<comment type="caution">
    <text evidence="2">The sequence shown here is derived from an EMBL/GenBank/DDBJ whole genome shotgun (WGS) entry which is preliminary data.</text>
</comment>
<dbReference type="InterPro" id="IPR001296">
    <property type="entry name" value="Glyco_trans_1"/>
</dbReference>
<organism evidence="2 3">
    <name type="scientific">Gloeocapsopsis dulcis AAB1 = 1H9</name>
    <dbReference type="NCBI Taxonomy" id="1433147"/>
    <lineage>
        <taxon>Bacteria</taxon>
        <taxon>Bacillati</taxon>
        <taxon>Cyanobacteriota</taxon>
        <taxon>Cyanophyceae</taxon>
        <taxon>Oscillatoriophycideae</taxon>
        <taxon>Chroococcales</taxon>
        <taxon>Chroococcaceae</taxon>
        <taxon>Gloeocapsopsis</taxon>
        <taxon>Gloeocapsopsis dulcis</taxon>
    </lineage>
</organism>
<evidence type="ECO:0000259" key="1">
    <source>
        <dbReference type="Pfam" id="PF00534"/>
    </source>
</evidence>
<feature type="domain" description="Glycosyl transferase family 1" evidence="1">
    <location>
        <begin position="214"/>
        <end position="362"/>
    </location>
</feature>
<name>A0A6N8G194_9CHRO</name>
<evidence type="ECO:0000313" key="2">
    <source>
        <dbReference type="EMBL" id="MUL38754.1"/>
    </source>
</evidence>
<dbReference type="Proteomes" id="UP000441797">
    <property type="component" value="Unassembled WGS sequence"/>
</dbReference>
<reference evidence="2 3" key="1">
    <citation type="journal article" date="2019" name="Front. Microbiol.">
        <title>Genomic Features for Desiccation Tolerance and Sugar Biosynthesis in the Extremophile Gloeocapsopsis sp. UTEX B3054.</title>
        <authorList>
            <person name="Urrejola C."/>
            <person name="Alcorta J."/>
            <person name="Salas L."/>
            <person name="Vasquez M."/>
            <person name="Polz M.F."/>
            <person name="Vicuna R."/>
            <person name="Diez B."/>
        </authorList>
    </citation>
    <scope>NUCLEOTIDE SEQUENCE [LARGE SCALE GENOMIC DNA]</scope>
    <source>
        <strain evidence="2 3">1H9</strain>
    </source>
</reference>
<dbReference type="RefSeq" id="WP_155707295.1">
    <property type="nucleotide sequence ID" value="NZ_CAWPEY010000052.1"/>
</dbReference>